<evidence type="ECO:0000313" key="2">
    <source>
        <dbReference type="EMBL" id="KXJ84820.1"/>
    </source>
</evidence>
<protein>
    <submittedName>
        <fullName evidence="2">Uncharacterized protein</fullName>
    </submittedName>
</protein>
<feature type="compositionally biased region" description="Basic and acidic residues" evidence="1">
    <location>
        <begin position="205"/>
        <end position="229"/>
    </location>
</feature>
<dbReference type="InParanoid" id="A0A136IIM6"/>
<feature type="region of interest" description="Disordered" evidence="1">
    <location>
        <begin position="84"/>
        <end position="137"/>
    </location>
</feature>
<feature type="region of interest" description="Disordered" evidence="1">
    <location>
        <begin position="195"/>
        <end position="251"/>
    </location>
</feature>
<name>A0A136IIM6_9PEZI</name>
<keyword evidence="3" id="KW-1185">Reference proteome</keyword>
<accession>A0A136IIM6</accession>
<reference evidence="3" key="1">
    <citation type="submission" date="2016-02" db="EMBL/GenBank/DDBJ databases">
        <title>Draft genome sequence of Microdochium bolleyi, a fungal endophyte of beachgrass.</title>
        <authorList>
            <consortium name="DOE Joint Genome Institute"/>
            <person name="David A.S."/>
            <person name="May G."/>
            <person name="Haridas S."/>
            <person name="Lim J."/>
            <person name="Wang M."/>
            <person name="Labutti K."/>
            <person name="Lipzen A."/>
            <person name="Barry K."/>
            <person name="Grigoriev I.V."/>
        </authorList>
    </citation>
    <scope>NUCLEOTIDE SEQUENCE [LARGE SCALE GENOMIC DNA]</scope>
    <source>
        <strain evidence="3">J235TASD1</strain>
    </source>
</reference>
<evidence type="ECO:0000256" key="1">
    <source>
        <dbReference type="SAM" id="MobiDB-lite"/>
    </source>
</evidence>
<dbReference type="AlphaFoldDB" id="A0A136IIM6"/>
<feature type="compositionally biased region" description="Polar residues" evidence="1">
    <location>
        <begin position="103"/>
        <end position="112"/>
    </location>
</feature>
<sequence length="251" mass="27279">MAAAHPALGTERASALHSVLEALLGLSEEINTDAHIARAINSWAAITAYYKASKESPTTASAQSSPPSEETISSVLEVISRATKNTPQQEAPQAISVEESRQESQQAATAVPQQKLAPQVPRPEAVPGSPFDESDPQEFYEHQTGELSNDQINDTLAKLVDQKEWNGQYQLEDVPALEEVFQVVAHTLPLHDTARPIPQPTASAEHLKKEQVSKAKRKDMDKVAKEGRASQRAVEARTSICSTRDSSRKVA</sequence>
<gene>
    <name evidence="2" type="ORF">Micbo1qcDRAFT_210406</name>
</gene>
<dbReference type="Proteomes" id="UP000070501">
    <property type="component" value="Unassembled WGS sequence"/>
</dbReference>
<evidence type="ECO:0000313" key="3">
    <source>
        <dbReference type="Proteomes" id="UP000070501"/>
    </source>
</evidence>
<proteinExistence type="predicted"/>
<organism evidence="2 3">
    <name type="scientific">Microdochium bolleyi</name>
    <dbReference type="NCBI Taxonomy" id="196109"/>
    <lineage>
        <taxon>Eukaryota</taxon>
        <taxon>Fungi</taxon>
        <taxon>Dikarya</taxon>
        <taxon>Ascomycota</taxon>
        <taxon>Pezizomycotina</taxon>
        <taxon>Sordariomycetes</taxon>
        <taxon>Xylariomycetidae</taxon>
        <taxon>Xylariales</taxon>
        <taxon>Microdochiaceae</taxon>
        <taxon>Microdochium</taxon>
    </lineage>
</organism>
<dbReference type="EMBL" id="KQ964325">
    <property type="protein sequence ID" value="KXJ84820.1"/>
    <property type="molecule type" value="Genomic_DNA"/>
</dbReference>